<dbReference type="SFLD" id="SFLDG00002">
    <property type="entry name" value="C1.7:_P-type_atpase_like"/>
    <property type="match status" value="1"/>
</dbReference>
<dbReference type="GO" id="GO:0016887">
    <property type="term" value="F:ATP hydrolysis activity"/>
    <property type="evidence" value="ECO:0007669"/>
    <property type="project" value="InterPro"/>
</dbReference>
<dbReference type="STRING" id="564608.C1MYJ3"/>
<feature type="region of interest" description="Disordered" evidence="11">
    <location>
        <begin position="1189"/>
        <end position="1238"/>
    </location>
</feature>
<protein>
    <submittedName>
        <fullName evidence="14">P-type ATPase superfamily</fullName>
    </submittedName>
</protein>
<dbReference type="Gene3D" id="2.70.150.10">
    <property type="entry name" value="Calcium-transporting ATPase, cytoplasmic transduction domain A"/>
    <property type="match status" value="1"/>
</dbReference>
<feature type="transmembrane region" description="Helical" evidence="12">
    <location>
        <begin position="1313"/>
        <end position="1340"/>
    </location>
</feature>
<reference evidence="14 15" key="1">
    <citation type="journal article" date="2009" name="Science">
        <title>Green evolution and dynamic adaptations revealed by genomes of the marine picoeukaryotes Micromonas.</title>
        <authorList>
            <person name="Worden A.Z."/>
            <person name="Lee J.H."/>
            <person name="Mock T."/>
            <person name="Rouze P."/>
            <person name="Simmons M.P."/>
            <person name="Aerts A.L."/>
            <person name="Allen A.E."/>
            <person name="Cuvelier M.L."/>
            <person name="Derelle E."/>
            <person name="Everett M.V."/>
            <person name="Foulon E."/>
            <person name="Grimwood J."/>
            <person name="Gundlach H."/>
            <person name="Henrissat B."/>
            <person name="Napoli C."/>
            <person name="McDonald S.M."/>
            <person name="Parker M.S."/>
            <person name="Rombauts S."/>
            <person name="Salamov A."/>
            <person name="Von Dassow P."/>
            <person name="Badger J.H."/>
            <person name="Coutinho P.M."/>
            <person name="Demir E."/>
            <person name="Dubchak I."/>
            <person name="Gentemann C."/>
            <person name="Eikrem W."/>
            <person name="Gready J.E."/>
            <person name="John U."/>
            <person name="Lanier W."/>
            <person name="Lindquist E.A."/>
            <person name="Lucas S."/>
            <person name="Mayer K.F."/>
            <person name="Moreau H."/>
            <person name="Not F."/>
            <person name="Otillar R."/>
            <person name="Panaud O."/>
            <person name="Pangilinan J."/>
            <person name="Paulsen I."/>
            <person name="Piegu B."/>
            <person name="Poliakov A."/>
            <person name="Robbens S."/>
            <person name="Schmutz J."/>
            <person name="Toulza E."/>
            <person name="Wyss T."/>
            <person name="Zelensky A."/>
            <person name="Zhou K."/>
            <person name="Armbrust E.V."/>
            <person name="Bhattacharya D."/>
            <person name="Goodenough U.W."/>
            <person name="Van de Peer Y."/>
            <person name="Grigoriev I.V."/>
        </authorList>
    </citation>
    <scope>NUCLEOTIDE SEQUENCE [LARGE SCALE GENOMIC DNA]</scope>
    <source>
        <strain evidence="14 15">CCMP1545</strain>
    </source>
</reference>
<feature type="transmembrane region" description="Helical" evidence="12">
    <location>
        <begin position="283"/>
        <end position="310"/>
    </location>
</feature>
<feature type="region of interest" description="Disordered" evidence="11">
    <location>
        <begin position="1"/>
        <end position="54"/>
    </location>
</feature>
<dbReference type="SUPFAM" id="SSF81653">
    <property type="entry name" value="Calcium ATPase, transduction domain A"/>
    <property type="match status" value="1"/>
</dbReference>
<dbReference type="InterPro" id="IPR008250">
    <property type="entry name" value="ATPase_P-typ_transduc_dom_A_sf"/>
</dbReference>
<feature type="domain" description="P-type ATPase A" evidence="13">
    <location>
        <begin position="349"/>
        <end position="437"/>
    </location>
</feature>
<dbReference type="RefSeq" id="XP_003060286.1">
    <property type="nucleotide sequence ID" value="XM_003060240.1"/>
</dbReference>
<keyword evidence="10 12" id="KW-0472">Membrane</keyword>
<dbReference type="Proteomes" id="UP000001876">
    <property type="component" value="Unassembled WGS sequence"/>
</dbReference>
<feature type="region of interest" description="Disordered" evidence="11">
    <location>
        <begin position="92"/>
        <end position="131"/>
    </location>
</feature>
<dbReference type="InterPro" id="IPR059000">
    <property type="entry name" value="ATPase_P-type_domA"/>
</dbReference>
<evidence type="ECO:0000259" key="13">
    <source>
        <dbReference type="Pfam" id="PF00122"/>
    </source>
</evidence>
<feature type="compositionally biased region" description="Basic and acidic residues" evidence="11">
    <location>
        <begin position="1189"/>
        <end position="1199"/>
    </location>
</feature>
<dbReference type="InterPro" id="IPR044492">
    <property type="entry name" value="P_typ_ATPase_HD_dom"/>
</dbReference>
<keyword evidence="5" id="KW-0547">Nucleotide-binding</keyword>
<dbReference type="EMBL" id="GG663742">
    <property type="protein sequence ID" value="EEH55055.1"/>
    <property type="molecule type" value="Genomic_DNA"/>
</dbReference>
<dbReference type="InterPro" id="IPR001757">
    <property type="entry name" value="P_typ_ATPase"/>
</dbReference>
<feature type="transmembrane region" description="Helical" evidence="12">
    <location>
        <begin position="460"/>
        <end position="478"/>
    </location>
</feature>
<dbReference type="SUPFAM" id="SSF56784">
    <property type="entry name" value="HAD-like"/>
    <property type="match status" value="1"/>
</dbReference>
<evidence type="ECO:0000256" key="6">
    <source>
        <dbReference type="ARBA" id="ARBA00022840"/>
    </source>
</evidence>
<evidence type="ECO:0000313" key="15">
    <source>
        <dbReference type="Proteomes" id="UP000001876"/>
    </source>
</evidence>
<dbReference type="Gene3D" id="3.40.50.1000">
    <property type="entry name" value="HAD superfamily/HAD-like"/>
    <property type="match status" value="1"/>
</dbReference>
<dbReference type="InterPro" id="IPR036412">
    <property type="entry name" value="HAD-like_sf"/>
</dbReference>
<dbReference type="Gene3D" id="3.40.1110.10">
    <property type="entry name" value="Calcium-transporting ATPase, cytoplasmic domain N"/>
    <property type="match status" value="1"/>
</dbReference>
<dbReference type="InterPro" id="IPR023214">
    <property type="entry name" value="HAD_sf"/>
</dbReference>
<proteinExistence type="inferred from homology"/>
<evidence type="ECO:0000256" key="11">
    <source>
        <dbReference type="SAM" id="MobiDB-lite"/>
    </source>
</evidence>
<evidence type="ECO:0000256" key="8">
    <source>
        <dbReference type="ARBA" id="ARBA00022967"/>
    </source>
</evidence>
<keyword evidence="15" id="KW-1185">Reference proteome</keyword>
<feature type="compositionally biased region" description="Basic and acidic residues" evidence="11">
    <location>
        <begin position="1207"/>
        <end position="1225"/>
    </location>
</feature>
<evidence type="ECO:0000256" key="5">
    <source>
        <dbReference type="ARBA" id="ARBA00022741"/>
    </source>
</evidence>
<organism evidence="15">
    <name type="scientific">Micromonas pusilla (strain CCMP1545)</name>
    <name type="common">Picoplanktonic green alga</name>
    <dbReference type="NCBI Taxonomy" id="564608"/>
    <lineage>
        <taxon>Eukaryota</taxon>
        <taxon>Viridiplantae</taxon>
        <taxon>Chlorophyta</taxon>
        <taxon>Mamiellophyceae</taxon>
        <taxon>Mamiellales</taxon>
        <taxon>Mamiellaceae</taxon>
        <taxon>Micromonas</taxon>
    </lineage>
</organism>
<feature type="transmembrane region" description="Helical" evidence="12">
    <location>
        <begin position="490"/>
        <end position="512"/>
    </location>
</feature>
<feature type="transmembrane region" description="Helical" evidence="12">
    <location>
        <begin position="991"/>
        <end position="1010"/>
    </location>
</feature>
<dbReference type="SUPFAM" id="SSF81660">
    <property type="entry name" value="Metal cation-transporting ATPase, ATP-binding domain N"/>
    <property type="match status" value="1"/>
</dbReference>
<accession>C1MYJ3</accession>
<dbReference type="OrthoDB" id="432719at2759"/>
<evidence type="ECO:0000256" key="7">
    <source>
        <dbReference type="ARBA" id="ARBA00022842"/>
    </source>
</evidence>
<dbReference type="SFLD" id="SFLDF00027">
    <property type="entry name" value="p-type_atpase"/>
    <property type="match status" value="1"/>
</dbReference>
<evidence type="ECO:0000313" key="14">
    <source>
        <dbReference type="EMBL" id="EEH55055.1"/>
    </source>
</evidence>
<feature type="transmembrane region" description="Helical" evidence="12">
    <location>
        <begin position="1277"/>
        <end position="1301"/>
    </location>
</feature>
<dbReference type="GO" id="GO:0005524">
    <property type="term" value="F:ATP binding"/>
    <property type="evidence" value="ECO:0007669"/>
    <property type="project" value="UniProtKB-KW"/>
</dbReference>
<comment type="subcellular location">
    <subcellularLocation>
        <location evidence="1">Membrane</location>
        <topology evidence="1">Multi-pass membrane protein</topology>
    </subcellularLocation>
</comment>
<feature type="transmembrane region" description="Helical" evidence="12">
    <location>
        <begin position="1109"/>
        <end position="1130"/>
    </location>
</feature>
<dbReference type="KEGG" id="mpp:MICPUCDRAFT_47831"/>
<keyword evidence="6" id="KW-0067">ATP-binding</keyword>
<keyword evidence="4" id="KW-0479">Metal-binding</keyword>
<dbReference type="InterPro" id="IPR051949">
    <property type="entry name" value="Cation_Transport_ATPase"/>
</dbReference>
<evidence type="ECO:0000256" key="1">
    <source>
        <dbReference type="ARBA" id="ARBA00004141"/>
    </source>
</evidence>
<comment type="similarity">
    <text evidence="2">Belongs to the cation transport ATPase (P-type) (TC 3.A.3) family. Type IB subfamily.</text>
</comment>
<dbReference type="PANTHER" id="PTHR43079:SF1">
    <property type="entry name" value="CADMIUM_ZINC-TRANSPORTING ATPASE HMA1, CHLOROPLASTIC-RELATED"/>
    <property type="match status" value="1"/>
</dbReference>
<evidence type="ECO:0000256" key="4">
    <source>
        <dbReference type="ARBA" id="ARBA00022723"/>
    </source>
</evidence>
<dbReference type="PRINTS" id="PR00119">
    <property type="entry name" value="CATATPASE"/>
</dbReference>
<dbReference type="Pfam" id="PF00122">
    <property type="entry name" value="E1-E2_ATPase"/>
    <property type="match status" value="1"/>
</dbReference>
<feature type="transmembrane region" description="Helical" evidence="12">
    <location>
        <begin position="1074"/>
        <end position="1097"/>
    </location>
</feature>
<evidence type="ECO:0000256" key="3">
    <source>
        <dbReference type="ARBA" id="ARBA00022692"/>
    </source>
</evidence>
<keyword evidence="7" id="KW-0460">Magnesium</keyword>
<dbReference type="NCBIfam" id="TIGR01494">
    <property type="entry name" value="ATPase_P-type"/>
    <property type="match status" value="2"/>
</dbReference>
<feature type="compositionally biased region" description="Basic and acidic residues" evidence="11">
    <location>
        <begin position="93"/>
        <end position="102"/>
    </location>
</feature>
<dbReference type="InterPro" id="IPR018303">
    <property type="entry name" value="ATPase_P-typ_P_site"/>
</dbReference>
<dbReference type="SFLD" id="SFLDS00003">
    <property type="entry name" value="Haloacid_Dehalogenase"/>
    <property type="match status" value="1"/>
</dbReference>
<dbReference type="GO" id="GO:0046872">
    <property type="term" value="F:metal ion binding"/>
    <property type="evidence" value="ECO:0007669"/>
    <property type="project" value="UniProtKB-KW"/>
</dbReference>
<keyword evidence="9 12" id="KW-1133">Transmembrane helix</keyword>
<dbReference type="PROSITE" id="PS00154">
    <property type="entry name" value="ATPASE_E1_E2"/>
    <property type="match status" value="1"/>
</dbReference>
<dbReference type="PANTHER" id="PTHR43079">
    <property type="entry name" value="PROBABLE CADMIUM/ZINC-TRANSPORTING ATPASE HMA1"/>
    <property type="match status" value="1"/>
</dbReference>
<evidence type="ECO:0000256" key="9">
    <source>
        <dbReference type="ARBA" id="ARBA00022989"/>
    </source>
</evidence>
<dbReference type="InterPro" id="IPR023299">
    <property type="entry name" value="ATPase_P-typ_cyto_dom_N"/>
</dbReference>
<feature type="transmembrane region" description="Helical" evidence="12">
    <location>
        <begin position="935"/>
        <end position="954"/>
    </location>
</feature>
<gene>
    <name evidence="14" type="ORF">MICPUCDRAFT_47831</name>
</gene>
<dbReference type="Pfam" id="PF00702">
    <property type="entry name" value="Hydrolase"/>
    <property type="match status" value="1"/>
</dbReference>
<sequence length="1343" mass="137466">MSFTTSSHLSRLRPGGGGGARDGGGRRVAARASAGGKSRVLASSSFTKPPGRCVDARRRAPVLPRLALSSPELIRVSRRDGRRACRVSVAARAHADPHEHSHGCCGPTGGGSRGRPSFREASDKDARSRSHGADDACCVASSISDVDGSFDEAAFISETGTFDTDASASAGGAAAINLRGPGGSYDHNAIEAALTAVYRFTRIGYVADVMRGNAALCVVSWIALVVGGVAHACGHLGVATSTTLAVETAATALVYVLSGTSEFVDVTYELAVGNVNIHVLTTLAVLGTVLLGCALEGGLLLVLFATATFVETRLTRHARGDLKELWATVPGEATTIELNADGSGPDVNSSRTVNARDVTVGTNVFVKAGQQVPLDGVVVHGSALVSIQHITGEALPVTKRVGDEIPAGALNSDGALVVRSIRSAEDSTPARIARLTEAAQARRPAVSRLLDTFGDRYSKAILGVTAATMILGPLIWGLPLLGRAGAMYRAFAFLSAAAPCALLMSPLVYVAAVGACARRGVLVRGGVTFDALAECGTVALDKTGTITTGVMTCAAIERESADQGNNGSGAGGTPRARGELVEAVAAAAARGGSVREAFERSGFRSSSEASTSAATATTTTTTTTTIDASPGGNLTALAIVAALERGATHPIARAVMDTASAHGPDVPEVIVSNFRVVAGKGVEGYVSPGGGGGGGGGGRLARFGAVEWATEIIAAEAPATAAALRRRAGAGGNVGGSVTATLVVSETHRNPSSELNGGLNGYGADDLRSNGTTWDASSLSSVFRFADSLHPKAADSVAKLAAGKWRDDGMRLLMLTGDNEQSARAISDAVGLPPNAVNASLTPGDKLRIVEEAREEAIRDETRMKKGVAMVGDGINDAPALAAADVGIAVATTPSEAAAAAADVLLLHADADGISQLPELFELAARTRAVLRQNITLAVVSILGSALPALVGAFPLWLAVLLHEGSTLLVAINSVRLLGTFGRQPLRKSTLLATLGVFAACCAGGYWCYAPSARLALRSAVGVALTTPQFIAASLALKSAWAGLLAGCLHTLTGPDHLAALAPLSVGPNRAKNAAMGALWGLGHNTGQILFGLIFVLLKDKLPFNMEIIGQWGQGIVGATLIAIGALGFWEAREMAEGRSGHSHSHSHSHGLPFGLGGDMFGDDHAHSHSHSHDDGDVVAKLKYAHSHANGEEAGRVDCRDEDDDGEVGRLHSHSHSDSDSDSHSHSHASSSSSDGAPQRGGANFLSWTYLTGTIHGLQPDALLLLLPAFALPRLQAIAFLGTFFVGTIVAMGTYTACLGAGTSALQKHNPKAVSLVSSISSFVAVAIGFALIASAIFGFEIF</sequence>
<dbReference type="GeneID" id="9686015"/>
<dbReference type="eggNOG" id="KOG0207">
    <property type="taxonomic scope" value="Eukaryota"/>
</dbReference>
<feature type="region of interest" description="Disordered" evidence="11">
    <location>
        <begin position="600"/>
        <end position="629"/>
    </location>
</feature>
<feature type="compositionally biased region" description="Basic and acidic residues" evidence="11">
    <location>
        <begin position="117"/>
        <end position="131"/>
    </location>
</feature>
<name>C1MYJ3_MICPC</name>
<evidence type="ECO:0000256" key="12">
    <source>
        <dbReference type="SAM" id="Phobius"/>
    </source>
</evidence>
<evidence type="ECO:0000256" key="2">
    <source>
        <dbReference type="ARBA" id="ARBA00006024"/>
    </source>
</evidence>
<keyword evidence="8" id="KW-1278">Translocase</keyword>
<keyword evidence="3 12" id="KW-0812">Transmembrane</keyword>
<evidence type="ECO:0000256" key="10">
    <source>
        <dbReference type="ARBA" id="ARBA00023136"/>
    </source>
</evidence>
<feature type="compositionally biased region" description="Low complexity" evidence="11">
    <location>
        <begin position="605"/>
        <end position="625"/>
    </location>
</feature>
<dbReference type="GO" id="GO:0016020">
    <property type="term" value="C:membrane"/>
    <property type="evidence" value="ECO:0007669"/>
    <property type="project" value="UniProtKB-SubCell"/>
</dbReference>